<protein>
    <submittedName>
        <fullName evidence="2">Carbon-nitrogen hydrolase family protein</fullName>
    </submittedName>
</protein>
<sequence>MKIATISLNIAWQDIEKNLERTEKFVRQAKADGCDVVVLPEVFNTGFIADVGKYAELPNCKTHHALQQFALNNLINIVAGASEKQPNEKAHNIALVFDSHGNEVAKYSKLHPFNYANEGKYFTSGNETIKFELDGVACSVFICYDLRFPEIFRQIAEEVEVIFVIANWPHTREMHWQNLLIARAIENQCFIVGVNRIGNDGVGLKYNGSSMVINPLGEVLLQTDKKTEYASCDIDTLMVSKTRKDFPFLEDIRFI</sequence>
<reference evidence="2" key="1">
    <citation type="submission" date="2003-11" db="EMBL/GenBank/DDBJ databases">
        <authorList>
            <person name="Heidelberg J.F."/>
            <person name="Eisen J.A."/>
            <person name="Nelson W.C."/>
            <person name="DeLong E.F."/>
        </authorList>
    </citation>
    <scope>NUCLEOTIDE SEQUENCE</scope>
</reference>
<evidence type="ECO:0000259" key="1">
    <source>
        <dbReference type="PROSITE" id="PS50263"/>
    </source>
</evidence>
<reference evidence="2" key="2">
    <citation type="submission" date="2003-12" db="EMBL/GenBank/DDBJ databases">
        <title>Monterey Bay Coastal Ocean Microbial Observatory environmental clone sequencing.</title>
        <authorList>
            <person name="DeLong E.F."/>
        </authorList>
    </citation>
    <scope>NUCLEOTIDE SEQUENCE</scope>
</reference>
<dbReference type="InterPro" id="IPR036526">
    <property type="entry name" value="C-N_Hydrolase_sf"/>
</dbReference>
<dbReference type="PROSITE" id="PS50263">
    <property type="entry name" value="CN_HYDROLASE"/>
    <property type="match status" value="1"/>
</dbReference>
<dbReference type="PANTHER" id="PTHR47799">
    <property type="entry name" value="OMEGA-AMIDASE YAFV"/>
    <property type="match status" value="1"/>
</dbReference>
<dbReference type="InterPro" id="IPR003010">
    <property type="entry name" value="C-N_Hydrolase"/>
</dbReference>
<gene>
    <name evidence="2" type="ORF">MBMO_EBAC750-10B11.13</name>
</gene>
<accession>Q6SHH5</accession>
<dbReference type="CDD" id="cd07583">
    <property type="entry name" value="nitrilase_5"/>
    <property type="match status" value="1"/>
</dbReference>
<name>Q6SHH5_9BACT</name>
<dbReference type="Gene3D" id="3.60.110.10">
    <property type="entry name" value="Carbon-nitrogen hydrolase"/>
    <property type="match status" value="1"/>
</dbReference>
<evidence type="ECO:0000313" key="2">
    <source>
        <dbReference type="EMBL" id="AAR37646.1"/>
    </source>
</evidence>
<dbReference type="GO" id="GO:0106008">
    <property type="term" value="F:2-oxoglutaramate amidase activity"/>
    <property type="evidence" value="ECO:0007669"/>
    <property type="project" value="TreeGrafter"/>
</dbReference>
<organism evidence="2">
    <name type="scientific">uncultured marine bacterium 439</name>
    <dbReference type="NCBI Taxonomy" id="257389"/>
    <lineage>
        <taxon>Bacteria</taxon>
        <taxon>environmental samples</taxon>
    </lineage>
</organism>
<dbReference type="PANTHER" id="PTHR47799:SF1">
    <property type="entry name" value="OMEGA-AMIDASE YAFV"/>
    <property type="match status" value="1"/>
</dbReference>
<keyword evidence="2" id="KW-0378">Hydrolase</keyword>
<dbReference type="SUPFAM" id="SSF56317">
    <property type="entry name" value="Carbon-nitrogen hydrolase"/>
    <property type="match status" value="1"/>
</dbReference>
<dbReference type="EMBL" id="AY458636">
    <property type="protein sequence ID" value="AAR37646.1"/>
    <property type="molecule type" value="Genomic_DNA"/>
</dbReference>
<dbReference type="Pfam" id="PF00795">
    <property type="entry name" value="CN_hydrolase"/>
    <property type="match status" value="1"/>
</dbReference>
<feature type="domain" description="CN hydrolase" evidence="1">
    <location>
        <begin position="1"/>
        <end position="236"/>
    </location>
</feature>
<dbReference type="AlphaFoldDB" id="Q6SHH5"/>
<dbReference type="InterPro" id="IPR052737">
    <property type="entry name" value="Omega-amidase_YafV"/>
</dbReference>
<proteinExistence type="predicted"/>
<dbReference type="GO" id="GO:0050152">
    <property type="term" value="F:omega-amidase activity"/>
    <property type="evidence" value="ECO:0007669"/>
    <property type="project" value="TreeGrafter"/>
</dbReference>